<dbReference type="Pfam" id="PF01466">
    <property type="entry name" value="Skp1"/>
    <property type="match status" value="1"/>
</dbReference>
<dbReference type="InterPro" id="IPR036296">
    <property type="entry name" value="SKP1-like_dim_sf"/>
</dbReference>
<evidence type="ECO:0000256" key="1">
    <source>
        <dbReference type="ARBA" id="ARBA00004906"/>
    </source>
</evidence>
<evidence type="ECO:0000259" key="6">
    <source>
        <dbReference type="Pfam" id="PF03931"/>
    </source>
</evidence>
<dbReference type="GO" id="GO:0016567">
    <property type="term" value="P:protein ubiquitination"/>
    <property type="evidence" value="ECO:0007669"/>
    <property type="project" value="UniProtKB-UniRule"/>
</dbReference>
<dbReference type="PANTHER" id="PTHR11165">
    <property type="entry name" value="SKP1"/>
    <property type="match status" value="1"/>
</dbReference>
<proteinExistence type="evidence at transcript level"/>
<comment type="similarity">
    <text evidence="2 4">Belongs to the SKP1 family.</text>
</comment>
<dbReference type="GO" id="GO:0009867">
    <property type="term" value="P:jasmonic acid mediated signaling pathway"/>
    <property type="evidence" value="ECO:0007669"/>
    <property type="project" value="UniProtKB-ARBA"/>
</dbReference>
<evidence type="ECO:0000256" key="3">
    <source>
        <dbReference type="ARBA" id="ARBA00022786"/>
    </source>
</evidence>
<dbReference type="InterPro" id="IPR016073">
    <property type="entry name" value="Skp1_comp_POZ"/>
</dbReference>
<feature type="domain" description="SKP1 component POZ" evidence="6">
    <location>
        <begin position="6"/>
        <end position="66"/>
    </location>
</feature>
<protein>
    <recommendedName>
        <fullName evidence="4">SKP1-like protein</fullName>
    </recommendedName>
</protein>
<dbReference type="InterPro" id="IPR016072">
    <property type="entry name" value="Skp1_comp_dimer"/>
</dbReference>
<dbReference type="AlphaFoldDB" id="C7SJ59"/>
<comment type="pathway">
    <text evidence="1 4">Protein modification; protein ubiquitination.</text>
</comment>
<dbReference type="EMBL" id="FJ467291">
    <property type="protein sequence ID" value="ACS69065.1"/>
    <property type="molecule type" value="mRNA"/>
</dbReference>
<evidence type="ECO:0000313" key="7">
    <source>
        <dbReference type="EMBL" id="ACS69065.1"/>
    </source>
</evidence>
<feature type="domain" description="SKP1 component dimerisation" evidence="5">
    <location>
        <begin position="110"/>
        <end position="157"/>
    </location>
</feature>
<dbReference type="InterPro" id="IPR011333">
    <property type="entry name" value="SKP1/BTB/POZ_sf"/>
</dbReference>
<comment type="function">
    <text evidence="4">Involved in ubiquitination and subsequent proteasomal degradation of target proteins. Together with CUL1, RBX1 and a F-box protein, it forms a SCF E3 ubiquitin ligase complex. The functional specificity of this complex depends on the type of F-box protein. In the SCF complex, it serves as an adapter that links the F-box protein to CUL1.</text>
</comment>
<dbReference type="UniPathway" id="UPA00143"/>
<dbReference type="InterPro" id="IPR001232">
    <property type="entry name" value="SKP1-like"/>
</dbReference>
<reference evidence="7" key="1">
    <citation type="submission" date="2008-11" db="EMBL/GenBank/DDBJ databases">
        <authorList>
            <person name="Chang L.-C."/>
            <person name="Guo C.-L."/>
            <person name="Wang C.-S."/>
            <person name="Jauh G.-Y."/>
        </authorList>
    </citation>
    <scope>NUCLEOTIDE SEQUENCE</scope>
</reference>
<dbReference type="InterPro" id="IPR016897">
    <property type="entry name" value="SKP1"/>
</dbReference>
<organism evidence="7">
    <name type="scientific">Lilium longiflorum</name>
    <name type="common">Trumpet lily</name>
    <dbReference type="NCBI Taxonomy" id="4690"/>
    <lineage>
        <taxon>Eukaryota</taxon>
        <taxon>Viridiplantae</taxon>
        <taxon>Streptophyta</taxon>
        <taxon>Embryophyta</taxon>
        <taxon>Tracheophyta</taxon>
        <taxon>Spermatophyta</taxon>
        <taxon>Magnoliopsida</taxon>
        <taxon>Liliopsida</taxon>
        <taxon>Liliales</taxon>
        <taxon>Liliaceae</taxon>
        <taxon>Lilium</taxon>
    </lineage>
</organism>
<dbReference type="GO" id="GO:0006511">
    <property type="term" value="P:ubiquitin-dependent protein catabolic process"/>
    <property type="evidence" value="ECO:0007669"/>
    <property type="project" value="InterPro"/>
</dbReference>
<dbReference type="SUPFAM" id="SSF81382">
    <property type="entry name" value="Skp1 dimerisation domain-like"/>
    <property type="match status" value="1"/>
</dbReference>
<comment type="subunit">
    <text evidence="4">Part of a SCF (SKP1-cullin-F-box) protein ligase complex.</text>
</comment>
<dbReference type="Pfam" id="PF03931">
    <property type="entry name" value="Skp1_POZ"/>
    <property type="match status" value="1"/>
</dbReference>
<dbReference type="SUPFAM" id="SSF54695">
    <property type="entry name" value="POZ domain"/>
    <property type="match status" value="1"/>
</dbReference>
<dbReference type="PIRSF" id="PIRSF028729">
    <property type="entry name" value="E3_ubiquit_lig_SCF_Skp"/>
    <property type="match status" value="1"/>
</dbReference>
<evidence type="ECO:0000256" key="4">
    <source>
        <dbReference type="PIRNR" id="PIRNR028729"/>
    </source>
</evidence>
<accession>C7SJ59</accession>
<reference evidence="7" key="2">
    <citation type="journal article" date="2009" name="Plant Cell Physiol.">
        <title>Pollen-specific SKP1-like proteins are components of functional scf complexes and essential for lily pollen tube elongation.</title>
        <authorList>
            <person name="Chang L.C."/>
            <person name="Guo C.L."/>
            <person name="Lin Y.S."/>
            <person name="Fu H."/>
            <person name="Wang C.S."/>
            <person name="Jauh G.Y."/>
        </authorList>
    </citation>
    <scope>NUCLEOTIDE SEQUENCE</scope>
</reference>
<evidence type="ECO:0000259" key="5">
    <source>
        <dbReference type="Pfam" id="PF01466"/>
    </source>
</evidence>
<dbReference type="Gene3D" id="3.30.710.10">
    <property type="entry name" value="Potassium Channel Kv1.1, Chain A"/>
    <property type="match status" value="1"/>
</dbReference>
<evidence type="ECO:0000256" key="2">
    <source>
        <dbReference type="ARBA" id="ARBA00009993"/>
    </source>
</evidence>
<dbReference type="SMART" id="SM00512">
    <property type="entry name" value="Skp1"/>
    <property type="match status" value="1"/>
</dbReference>
<name>C7SJ59_LILLO</name>
<keyword evidence="3 4" id="KW-0833">Ubl conjugation pathway</keyword>
<sequence length="161" mass="18122">MASNSKMLVLRSYEGDEFNVEESLASAGSGTLKTMVDEGIVEGGIPLPNVSTKSLGKIIEYWRHHAQEDSDGSPESKAAMKEWDDEFLKLDGNKKELLNLVMAANYLDAKPLFEALCEEVRNTIKVMSVEEVRSYLNIENDFTPEEEEKIRAENAWAFENN</sequence>